<dbReference type="SUPFAM" id="SSF48576">
    <property type="entry name" value="Terpenoid synthases"/>
    <property type="match status" value="1"/>
</dbReference>
<evidence type="ECO:0000256" key="2">
    <source>
        <dbReference type="ARBA" id="ARBA00006706"/>
    </source>
</evidence>
<comment type="similarity">
    <text evidence="2 6">Belongs to the FPP/GGPP synthase family.</text>
</comment>
<comment type="cofactor">
    <cofactor evidence="1">
        <name>Mg(2+)</name>
        <dbReference type="ChEBI" id="CHEBI:18420"/>
    </cofactor>
</comment>
<dbReference type="Proteomes" id="UP000193404">
    <property type="component" value="Chromosome"/>
</dbReference>
<keyword evidence="3 6" id="KW-0808">Transferase</keyword>
<dbReference type="GO" id="GO:0046872">
    <property type="term" value="F:metal ion binding"/>
    <property type="evidence" value="ECO:0007669"/>
    <property type="project" value="UniProtKB-KW"/>
</dbReference>
<dbReference type="GO" id="GO:0004659">
    <property type="term" value="F:prenyltransferase activity"/>
    <property type="evidence" value="ECO:0007669"/>
    <property type="project" value="InterPro"/>
</dbReference>
<evidence type="ECO:0000256" key="3">
    <source>
        <dbReference type="ARBA" id="ARBA00022679"/>
    </source>
</evidence>
<dbReference type="PANTHER" id="PTHR12001">
    <property type="entry name" value="GERANYLGERANYL PYROPHOSPHATE SYNTHASE"/>
    <property type="match status" value="1"/>
</dbReference>
<dbReference type="PROSITE" id="PS00444">
    <property type="entry name" value="POLYPRENYL_SYNTHASE_2"/>
    <property type="match status" value="1"/>
</dbReference>
<evidence type="ECO:0000256" key="6">
    <source>
        <dbReference type="RuleBase" id="RU004466"/>
    </source>
</evidence>
<dbReference type="OrthoDB" id="26738at2157"/>
<protein>
    <submittedName>
        <fullName evidence="7">Geranylgeranyl pyrophosphate synthase</fullName>
    </submittedName>
</protein>
<dbReference type="GeneID" id="41589929"/>
<dbReference type="STRING" id="282676.B6F84_03375"/>
<dbReference type="AlphaFoldDB" id="A0A1W6K3G2"/>
<sequence length="282" mass="32335">MDLIEFWEKSKETIDELVTKFVNEVKDWEILEMSKYIMKDGKRFRGTLVFLFNNGLGGEERDAYYGALATEILHSASLALDDIVDYDETRRGMKSAWAVYTNRRVIFASNFLIPTALNIISSYGKRALDISVDLWKDTAVGALKDMYGNKEEYFNTIELKTASLFKLPMMLAAFSSRQEAQLDNLMLAGKYLGVLYQLVDDYIDCVKLDKEELVGSARQLFELTDGKVDSFVKINYDRLKESYIKIVYSIPLQDEYKDLAIALPDFLALGLMAESRIKNKLF</sequence>
<evidence type="ECO:0000313" key="7">
    <source>
        <dbReference type="EMBL" id="ARM77040.1"/>
    </source>
</evidence>
<dbReference type="InterPro" id="IPR033749">
    <property type="entry name" value="Polyprenyl_synt_CS"/>
</dbReference>
<proteinExistence type="inferred from homology"/>
<dbReference type="InterPro" id="IPR008949">
    <property type="entry name" value="Isoprenoid_synthase_dom_sf"/>
</dbReference>
<dbReference type="GO" id="GO:0008299">
    <property type="term" value="P:isoprenoid biosynthetic process"/>
    <property type="evidence" value="ECO:0007669"/>
    <property type="project" value="InterPro"/>
</dbReference>
<dbReference type="Gene3D" id="1.10.600.10">
    <property type="entry name" value="Farnesyl Diphosphate Synthase"/>
    <property type="match status" value="1"/>
</dbReference>
<gene>
    <name evidence="7" type="ORF">B6F84_03375</name>
</gene>
<organism evidence="7 8">
    <name type="scientific">Acidianus manzaensis</name>
    <dbReference type="NCBI Taxonomy" id="282676"/>
    <lineage>
        <taxon>Archaea</taxon>
        <taxon>Thermoproteota</taxon>
        <taxon>Thermoprotei</taxon>
        <taxon>Sulfolobales</taxon>
        <taxon>Sulfolobaceae</taxon>
        <taxon>Acidianus</taxon>
    </lineage>
</organism>
<dbReference type="KEGG" id="aman:B6F84_03375"/>
<accession>A0A1W6K3G2</accession>
<dbReference type="Pfam" id="PF00348">
    <property type="entry name" value="polyprenyl_synt"/>
    <property type="match status" value="1"/>
</dbReference>
<evidence type="ECO:0000313" key="8">
    <source>
        <dbReference type="Proteomes" id="UP000193404"/>
    </source>
</evidence>
<dbReference type="SFLD" id="SFLDS00005">
    <property type="entry name" value="Isoprenoid_Synthase_Type_I"/>
    <property type="match status" value="1"/>
</dbReference>
<keyword evidence="4" id="KW-0479">Metal-binding</keyword>
<keyword evidence="5" id="KW-0460">Magnesium</keyword>
<name>A0A1W6K3G2_9CREN</name>
<evidence type="ECO:0000256" key="1">
    <source>
        <dbReference type="ARBA" id="ARBA00001946"/>
    </source>
</evidence>
<dbReference type="InterPro" id="IPR000092">
    <property type="entry name" value="Polyprenyl_synt"/>
</dbReference>
<reference evidence="7 8" key="1">
    <citation type="submission" date="2017-03" db="EMBL/GenBank/DDBJ databases">
        <title>Sulfur activation and transportation mechanism of thermophilic Archaea Acidianus manzaensis YN-25.</title>
        <authorList>
            <person name="Ma Y."/>
            <person name="Yang Y."/>
            <person name="Xia J."/>
        </authorList>
    </citation>
    <scope>NUCLEOTIDE SEQUENCE [LARGE SCALE GENOMIC DNA]</scope>
    <source>
        <strain evidence="7 8">YN-25</strain>
    </source>
</reference>
<dbReference type="InterPro" id="IPR053655">
    <property type="entry name" value="HexPP_synthase"/>
</dbReference>
<dbReference type="PANTHER" id="PTHR12001:SF85">
    <property type="entry name" value="SHORT CHAIN ISOPRENYL DIPHOSPHATE SYNTHASE"/>
    <property type="match status" value="1"/>
</dbReference>
<keyword evidence="8" id="KW-1185">Reference proteome</keyword>
<dbReference type="NCBIfam" id="NF040936">
    <property type="entry name" value="hexpp_archaea"/>
    <property type="match status" value="1"/>
</dbReference>
<evidence type="ECO:0000256" key="5">
    <source>
        <dbReference type="ARBA" id="ARBA00022842"/>
    </source>
</evidence>
<dbReference type="EMBL" id="CP020477">
    <property type="protein sequence ID" value="ARM77040.1"/>
    <property type="molecule type" value="Genomic_DNA"/>
</dbReference>
<dbReference type="RefSeq" id="WP_148690927.1">
    <property type="nucleotide sequence ID" value="NZ_CP020477.1"/>
</dbReference>
<evidence type="ECO:0000256" key="4">
    <source>
        <dbReference type="ARBA" id="ARBA00022723"/>
    </source>
</evidence>